<evidence type="ECO:0000313" key="1">
    <source>
        <dbReference type="EMBL" id="KAI8543079.1"/>
    </source>
</evidence>
<gene>
    <name evidence="1" type="ORF">RHMOL_Rhmol08G0190200</name>
</gene>
<reference evidence="1" key="1">
    <citation type="submission" date="2022-02" db="EMBL/GenBank/DDBJ databases">
        <title>Plant Genome Project.</title>
        <authorList>
            <person name="Zhang R.-G."/>
        </authorList>
    </citation>
    <scope>NUCLEOTIDE SEQUENCE</scope>
    <source>
        <strain evidence="1">AT1</strain>
    </source>
</reference>
<sequence>MYTSEKQERPSMCLLTSQKFGFFLNPIKNQAVNKINLNKKSSAASLCHVDMVHMFSVFQGLRYECMTKVSIFLDTSSTLKDGETTREKMVTSGDGDEMSKITLGDVCGVESGK</sequence>
<dbReference type="EMBL" id="CM046395">
    <property type="protein sequence ID" value="KAI8543079.1"/>
    <property type="molecule type" value="Genomic_DNA"/>
</dbReference>
<proteinExistence type="predicted"/>
<comment type="caution">
    <text evidence="1">The sequence shown here is derived from an EMBL/GenBank/DDBJ whole genome shotgun (WGS) entry which is preliminary data.</text>
</comment>
<accession>A0ACC0MR34</accession>
<name>A0ACC0MR34_RHOML</name>
<dbReference type="Proteomes" id="UP001062846">
    <property type="component" value="Chromosome 8"/>
</dbReference>
<evidence type="ECO:0000313" key="2">
    <source>
        <dbReference type="Proteomes" id="UP001062846"/>
    </source>
</evidence>
<keyword evidence="2" id="KW-1185">Reference proteome</keyword>
<organism evidence="1 2">
    <name type="scientific">Rhododendron molle</name>
    <name type="common">Chinese azalea</name>
    <name type="synonym">Azalea mollis</name>
    <dbReference type="NCBI Taxonomy" id="49168"/>
    <lineage>
        <taxon>Eukaryota</taxon>
        <taxon>Viridiplantae</taxon>
        <taxon>Streptophyta</taxon>
        <taxon>Embryophyta</taxon>
        <taxon>Tracheophyta</taxon>
        <taxon>Spermatophyta</taxon>
        <taxon>Magnoliopsida</taxon>
        <taxon>eudicotyledons</taxon>
        <taxon>Gunneridae</taxon>
        <taxon>Pentapetalae</taxon>
        <taxon>asterids</taxon>
        <taxon>Ericales</taxon>
        <taxon>Ericaceae</taxon>
        <taxon>Ericoideae</taxon>
        <taxon>Rhodoreae</taxon>
        <taxon>Rhododendron</taxon>
    </lineage>
</organism>
<protein>
    <submittedName>
        <fullName evidence="1">Uncharacterized protein</fullName>
    </submittedName>
</protein>